<feature type="chain" id="PRO_5038490724" description="Glycosyltransferase RgtA/B/C/D-like domain-containing protein" evidence="2">
    <location>
        <begin position="20"/>
        <end position="467"/>
    </location>
</feature>
<feature type="transmembrane region" description="Helical" evidence="1">
    <location>
        <begin position="177"/>
        <end position="198"/>
    </location>
</feature>
<evidence type="ECO:0000313" key="4">
    <source>
        <dbReference type="Proteomes" id="UP000294744"/>
    </source>
</evidence>
<feature type="transmembrane region" description="Helical" evidence="1">
    <location>
        <begin position="259"/>
        <end position="279"/>
    </location>
</feature>
<keyword evidence="4" id="KW-1185">Reference proteome</keyword>
<proteinExistence type="predicted"/>
<accession>A0A4R4UU80</accession>
<feature type="transmembrane region" description="Helical" evidence="1">
    <location>
        <begin position="95"/>
        <end position="115"/>
    </location>
</feature>
<gene>
    <name evidence="3" type="ORF">E1161_08475</name>
</gene>
<name>A0A4R4UU80_9PSEU</name>
<feature type="transmembrane region" description="Helical" evidence="1">
    <location>
        <begin position="145"/>
        <end position="171"/>
    </location>
</feature>
<evidence type="ECO:0008006" key="5">
    <source>
        <dbReference type="Google" id="ProtNLM"/>
    </source>
</evidence>
<feature type="signal peptide" evidence="2">
    <location>
        <begin position="1"/>
        <end position="19"/>
    </location>
</feature>
<keyword evidence="1" id="KW-1133">Transmembrane helix</keyword>
<evidence type="ECO:0000256" key="1">
    <source>
        <dbReference type="SAM" id="Phobius"/>
    </source>
</evidence>
<protein>
    <recommendedName>
        <fullName evidence="5">Glycosyltransferase RgtA/B/C/D-like domain-containing protein</fullName>
    </recommendedName>
</protein>
<comment type="caution">
    <text evidence="3">The sequence shown here is derived from an EMBL/GenBank/DDBJ whole genome shotgun (WGS) entry which is preliminary data.</text>
</comment>
<keyword evidence="1" id="KW-0812">Transmembrane</keyword>
<organism evidence="3 4">
    <name type="scientific">Saccharopolyspora aridisoli</name>
    <dbReference type="NCBI Taxonomy" id="2530385"/>
    <lineage>
        <taxon>Bacteria</taxon>
        <taxon>Bacillati</taxon>
        <taxon>Actinomycetota</taxon>
        <taxon>Actinomycetes</taxon>
        <taxon>Pseudonocardiales</taxon>
        <taxon>Pseudonocardiaceae</taxon>
        <taxon>Saccharopolyspora</taxon>
    </lineage>
</organism>
<evidence type="ECO:0000256" key="2">
    <source>
        <dbReference type="SAM" id="SignalP"/>
    </source>
</evidence>
<keyword evidence="1" id="KW-0472">Membrane</keyword>
<feature type="transmembrane region" description="Helical" evidence="1">
    <location>
        <begin position="234"/>
        <end position="252"/>
    </location>
</feature>
<dbReference type="Proteomes" id="UP000294744">
    <property type="component" value="Unassembled WGS sequence"/>
</dbReference>
<reference evidence="3 4" key="1">
    <citation type="submission" date="2019-03" db="EMBL/GenBank/DDBJ databases">
        <title>Draft genome sequences of novel Actinobacteria.</title>
        <authorList>
            <person name="Sahin N."/>
            <person name="Ay H."/>
            <person name="Saygin H."/>
        </authorList>
    </citation>
    <scope>NUCLEOTIDE SEQUENCE [LARGE SCALE GENOMIC DNA]</scope>
    <source>
        <strain evidence="3 4">16K404</strain>
    </source>
</reference>
<feature type="transmembrane region" description="Helical" evidence="1">
    <location>
        <begin position="56"/>
        <end position="83"/>
    </location>
</feature>
<evidence type="ECO:0000313" key="3">
    <source>
        <dbReference type="EMBL" id="TDC94036.1"/>
    </source>
</evidence>
<dbReference type="RefSeq" id="WP_132621355.1">
    <property type="nucleotide sequence ID" value="NZ_SMKV01000008.1"/>
</dbReference>
<sequence length="467" mass="49474">MYGAVLGLALFLVTHRAMSDDAMITLTYARNLAEHGVWGALPGVTANTQSSPLNMWLLAAGSLLADGRVVHAVGIVLPLTLAVTGRWAEGLRRCLGLHWAAPYLALTLVACSPLLTSTVGLETYLGVATLAGVARYAAADRAAAAGVVAGAALLTRLDMIVPVAVLIFALLPWRRSFPATAVGAVVVVPWHVWSWFALGGAVPDTTWLKSSSGASLTMATSVGSYYFAGWPVATFLTSLPVAMALACGVWALTRGGRHARVVLAALIAGWAHWAMMWLGGAYPQFWYFAPLVACSILATALSLYSSNRLGLATFVAALVLATGSLVASLPVPWTMAYLTGNNARTPQYAAVAADLGRLTGGQPVGSPGEVGALAFHAPVPVVDYLTHPALTRPLLDERYRDAGPIKQTLLRWNWAHRETLTPTPLPRYQLAFIGVGLPSGREVARWQVLDSAEQPRTLILLDTALTR</sequence>
<keyword evidence="2" id="KW-0732">Signal</keyword>
<dbReference type="AlphaFoldDB" id="A0A4R4UU80"/>
<dbReference type="OrthoDB" id="141050at2"/>
<feature type="transmembrane region" description="Helical" evidence="1">
    <location>
        <begin position="285"/>
        <end position="304"/>
    </location>
</feature>
<dbReference type="EMBL" id="SMKV01000008">
    <property type="protein sequence ID" value="TDC94036.1"/>
    <property type="molecule type" value="Genomic_DNA"/>
</dbReference>
<feature type="transmembrane region" description="Helical" evidence="1">
    <location>
        <begin position="311"/>
        <end position="333"/>
    </location>
</feature>